<dbReference type="InterPro" id="IPR052529">
    <property type="entry name" value="Bact_Transport_Assoc"/>
</dbReference>
<feature type="transmembrane region" description="Helical" evidence="1">
    <location>
        <begin position="112"/>
        <end position="129"/>
    </location>
</feature>
<feature type="transmembrane region" description="Helical" evidence="1">
    <location>
        <begin position="69"/>
        <end position="91"/>
    </location>
</feature>
<feature type="transmembrane region" description="Helical" evidence="1">
    <location>
        <begin position="342"/>
        <end position="364"/>
    </location>
</feature>
<gene>
    <name evidence="3" type="ORF">GCM10017557_03880</name>
</gene>
<feature type="transmembrane region" description="Helical" evidence="1">
    <location>
        <begin position="31"/>
        <end position="49"/>
    </location>
</feature>
<keyword evidence="1" id="KW-0812">Transmembrane</keyword>
<protein>
    <recommendedName>
        <fullName evidence="2">DUF418 domain-containing protein</fullName>
    </recommendedName>
</protein>
<dbReference type="RefSeq" id="WP_190849180.1">
    <property type="nucleotide sequence ID" value="NZ_AP023440.1"/>
</dbReference>
<feature type="transmembrane region" description="Helical" evidence="1">
    <location>
        <begin position="267"/>
        <end position="286"/>
    </location>
</feature>
<organism evidence="3 4">
    <name type="scientific">Streptomyces aurantiacus</name>
    <dbReference type="NCBI Taxonomy" id="47760"/>
    <lineage>
        <taxon>Bacteria</taxon>
        <taxon>Bacillati</taxon>
        <taxon>Actinomycetota</taxon>
        <taxon>Actinomycetes</taxon>
        <taxon>Kitasatosporales</taxon>
        <taxon>Streptomycetaceae</taxon>
        <taxon>Streptomyces</taxon>
        <taxon>Streptomyces aurantiacus group</taxon>
    </lineage>
</organism>
<dbReference type="Proteomes" id="UP000516444">
    <property type="component" value="Chromosome"/>
</dbReference>
<dbReference type="AlphaFoldDB" id="A0A7G1NRP8"/>
<accession>A0A7G1NRP8</accession>
<feature type="transmembrane region" description="Helical" evidence="1">
    <location>
        <begin position="298"/>
        <end position="321"/>
    </location>
</feature>
<feature type="transmembrane region" description="Helical" evidence="1">
    <location>
        <begin position="370"/>
        <end position="391"/>
    </location>
</feature>
<reference evidence="3 4" key="1">
    <citation type="journal article" date="2014" name="Int. J. Syst. Evol. Microbiol.">
        <title>Complete genome sequence of Corynebacterium casei LMG S-19264T (=DSM 44701T), isolated from a smear-ripened cheese.</title>
        <authorList>
            <consortium name="US DOE Joint Genome Institute (JGI-PGF)"/>
            <person name="Walter F."/>
            <person name="Albersmeier A."/>
            <person name="Kalinowski J."/>
            <person name="Ruckert C."/>
        </authorList>
    </citation>
    <scope>NUCLEOTIDE SEQUENCE [LARGE SCALE GENOMIC DNA]</scope>
    <source>
        <strain evidence="3 4">JCM 4677</strain>
    </source>
</reference>
<proteinExistence type="predicted"/>
<keyword evidence="1" id="KW-1133">Transmembrane helix</keyword>
<evidence type="ECO:0000313" key="4">
    <source>
        <dbReference type="Proteomes" id="UP000516444"/>
    </source>
</evidence>
<keyword evidence="4" id="KW-1185">Reference proteome</keyword>
<feature type="domain" description="DUF418" evidence="2">
    <location>
        <begin position="249"/>
        <end position="408"/>
    </location>
</feature>
<keyword evidence="1" id="KW-0472">Membrane</keyword>
<dbReference type="KEGG" id="sgm:GCM10017557_03880"/>
<evidence type="ECO:0000259" key="2">
    <source>
        <dbReference type="Pfam" id="PF04235"/>
    </source>
</evidence>
<dbReference type="PANTHER" id="PTHR30590">
    <property type="entry name" value="INNER MEMBRANE PROTEIN"/>
    <property type="match status" value="1"/>
</dbReference>
<evidence type="ECO:0000256" key="1">
    <source>
        <dbReference type="SAM" id="Phobius"/>
    </source>
</evidence>
<evidence type="ECO:0000313" key="3">
    <source>
        <dbReference type="EMBL" id="BCL25529.1"/>
    </source>
</evidence>
<dbReference type="PANTHER" id="PTHR30590:SF2">
    <property type="entry name" value="INNER MEMBRANE PROTEIN"/>
    <property type="match status" value="1"/>
</dbReference>
<feature type="transmembrane region" description="Helical" evidence="1">
    <location>
        <begin position="159"/>
        <end position="177"/>
    </location>
</feature>
<sequence length="412" mass="43912">MSFSPRTSTRFPAQSALTRSSRPDRVREVDVLRGFALLGILLVNVQFTAGPQSGLVGEVVESPVDGAAGWLVTALLVSAKFYLPFSFLLGYSFTLQLADAEHQGAAQAPRHLRRVICLFLLGVAHAVLLFVGDILMAYACLSLLLFAARDLAPRKALRIAAWLLAGLFVFLLARGLLTLATTELVHTPDAVAAARETAKETAKETAEAYRGDPVSVVRANLRALRGALAANILYAADMLAAFLVGLAAGKHAVLAEPDRHRTQMKRIVAYGLPIGLAGGAFLAMCAHGPLDARWYDVAMAAGMVTGPALVASYCCGLLLLLGRGRFGRRVGDVLAPAGRMSLTNYLTQSLVMALVFTGYGLGLYGRVGTVAVLAGCLVLYAAQLAFSAWLMGRTRYAPVEWLLRTATLARKP</sequence>
<dbReference type="InterPro" id="IPR007349">
    <property type="entry name" value="DUF418"/>
</dbReference>
<dbReference type="Pfam" id="PF04235">
    <property type="entry name" value="DUF418"/>
    <property type="match status" value="1"/>
</dbReference>
<dbReference type="EMBL" id="AP023440">
    <property type="protein sequence ID" value="BCL25529.1"/>
    <property type="molecule type" value="Genomic_DNA"/>
</dbReference>
<name>A0A7G1NRP8_9ACTN</name>